<sequence>MDSKKCKPSAGIASSMNVAPLSVPNQEDEMVRSLKDMVAVGTDVDIDLREVYFLIMHFLSAGPCQRSFVQLRNELLEHRLLPRRYHAWFSRSGDPGEDDTGDDDGISLPLHYNNLVD</sequence>
<keyword evidence="3" id="KW-1185">Reference proteome</keyword>
<dbReference type="InterPro" id="IPR052060">
    <property type="entry name" value="Bromo_WD_repeat"/>
</dbReference>
<dbReference type="EMBL" id="LXQA010005172">
    <property type="protein sequence ID" value="MCH83422.1"/>
    <property type="molecule type" value="Genomic_DNA"/>
</dbReference>
<accession>A0A392M7G9</accession>
<proteinExistence type="predicted"/>
<comment type="caution">
    <text evidence="2">The sequence shown here is derived from an EMBL/GenBank/DDBJ whole genome shotgun (WGS) entry which is preliminary data.</text>
</comment>
<dbReference type="InterPro" id="IPR057452">
    <property type="entry name" value="BRWD/PHIP_N"/>
</dbReference>
<name>A0A392M7G9_9FABA</name>
<dbReference type="AlphaFoldDB" id="A0A392M7G9"/>
<feature type="non-terminal residue" evidence="2">
    <location>
        <position position="117"/>
    </location>
</feature>
<evidence type="ECO:0000313" key="3">
    <source>
        <dbReference type="Proteomes" id="UP000265520"/>
    </source>
</evidence>
<dbReference type="Pfam" id="PF25437">
    <property type="entry name" value="BRWD1_N"/>
    <property type="match status" value="1"/>
</dbReference>
<dbReference type="GO" id="GO:0007010">
    <property type="term" value="P:cytoskeleton organization"/>
    <property type="evidence" value="ECO:0007669"/>
    <property type="project" value="TreeGrafter"/>
</dbReference>
<evidence type="ECO:0000259" key="1">
    <source>
        <dbReference type="Pfam" id="PF25437"/>
    </source>
</evidence>
<reference evidence="2 3" key="1">
    <citation type="journal article" date="2018" name="Front. Plant Sci.">
        <title>Red Clover (Trifolium pratense) and Zigzag Clover (T. medium) - A Picture of Genomic Similarities and Differences.</title>
        <authorList>
            <person name="Dluhosova J."/>
            <person name="Istvanek J."/>
            <person name="Nedelnik J."/>
            <person name="Repkova J."/>
        </authorList>
    </citation>
    <scope>NUCLEOTIDE SEQUENCE [LARGE SCALE GENOMIC DNA]</scope>
    <source>
        <strain evidence="3">cv. 10/8</strain>
        <tissue evidence="2">Leaf</tissue>
    </source>
</reference>
<dbReference type="GO" id="GO:0005634">
    <property type="term" value="C:nucleus"/>
    <property type="evidence" value="ECO:0007669"/>
    <property type="project" value="TreeGrafter"/>
</dbReference>
<evidence type="ECO:0000313" key="2">
    <source>
        <dbReference type="EMBL" id="MCH83422.1"/>
    </source>
</evidence>
<protein>
    <submittedName>
        <fullName evidence="2">Bromodomain and WD repeat-containing protein 3-like</fullName>
    </submittedName>
</protein>
<dbReference type="Proteomes" id="UP000265520">
    <property type="component" value="Unassembled WGS sequence"/>
</dbReference>
<gene>
    <name evidence="2" type="ORF">A2U01_0004242</name>
</gene>
<feature type="domain" description="BRWD/PHIP N-terminal" evidence="1">
    <location>
        <begin position="42"/>
        <end position="116"/>
    </location>
</feature>
<organism evidence="2 3">
    <name type="scientific">Trifolium medium</name>
    <dbReference type="NCBI Taxonomy" id="97028"/>
    <lineage>
        <taxon>Eukaryota</taxon>
        <taxon>Viridiplantae</taxon>
        <taxon>Streptophyta</taxon>
        <taxon>Embryophyta</taxon>
        <taxon>Tracheophyta</taxon>
        <taxon>Spermatophyta</taxon>
        <taxon>Magnoliopsida</taxon>
        <taxon>eudicotyledons</taxon>
        <taxon>Gunneridae</taxon>
        <taxon>Pentapetalae</taxon>
        <taxon>rosids</taxon>
        <taxon>fabids</taxon>
        <taxon>Fabales</taxon>
        <taxon>Fabaceae</taxon>
        <taxon>Papilionoideae</taxon>
        <taxon>50 kb inversion clade</taxon>
        <taxon>NPAAA clade</taxon>
        <taxon>Hologalegina</taxon>
        <taxon>IRL clade</taxon>
        <taxon>Trifolieae</taxon>
        <taxon>Trifolium</taxon>
    </lineage>
</organism>
<dbReference type="PANTHER" id="PTHR16266:SF34">
    <property type="entry name" value="WD40_YVTN REPEAT CONTAINING DOMAIN-CONTAINING PROTEIN"/>
    <property type="match status" value="1"/>
</dbReference>
<dbReference type="GO" id="GO:0008360">
    <property type="term" value="P:regulation of cell shape"/>
    <property type="evidence" value="ECO:0007669"/>
    <property type="project" value="TreeGrafter"/>
</dbReference>
<dbReference type="GO" id="GO:0006357">
    <property type="term" value="P:regulation of transcription by RNA polymerase II"/>
    <property type="evidence" value="ECO:0007669"/>
    <property type="project" value="TreeGrafter"/>
</dbReference>
<dbReference type="PANTHER" id="PTHR16266">
    <property type="entry name" value="WD REPEAT DOMAIN 9"/>
    <property type="match status" value="1"/>
</dbReference>